<comment type="caution">
    <text evidence="3">The sequence shown here is derived from an EMBL/GenBank/DDBJ whole genome shotgun (WGS) entry which is preliminary data.</text>
</comment>
<keyword evidence="1" id="KW-0812">Transmembrane</keyword>
<organism evidence="3 4">
    <name type="scientific">Streptomyces phaeofaciens</name>
    <dbReference type="NCBI Taxonomy" id="68254"/>
    <lineage>
        <taxon>Bacteria</taxon>
        <taxon>Bacillati</taxon>
        <taxon>Actinomycetota</taxon>
        <taxon>Actinomycetes</taxon>
        <taxon>Kitasatosporales</taxon>
        <taxon>Streptomycetaceae</taxon>
        <taxon>Streptomyces</taxon>
    </lineage>
</organism>
<reference evidence="3" key="1">
    <citation type="journal article" date="2014" name="Int. J. Syst. Evol. Microbiol.">
        <title>Complete genome sequence of Corynebacterium casei LMG S-19264T (=DSM 44701T), isolated from a smear-ripened cheese.</title>
        <authorList>
            <consortium name="US DOE Joint Genome Institute (JGI-PGF)"/>
            <person name="Walter F."/>
            <person name="Albersmeier A."/>
            <person name="Kalinowski J."/>
            <person name="Ruckert C."/>
        </authorList>
    </citation>
    <scope>NUCLEOTIDE SEQUENCE</scope>
    <source>
        <strain evidence="3">JCM 4125</strain>
    </source>
</reference>
<dbReference type="Gene3D" id="1.10.260.40">
    <property type="entry name" value="lambda repressor-like DNA-binding domains"/>
    <property type="match status" value="1"/>
</dbReference>
<gene>
    <name evidence="3" type="ORF">GCM10010226_68180</name>
</gene>
<dbReference type="AlphaFoldDB" id="A0A918LZT0"/>
<proteinExistence type="predicted"/>
<dbReference type="InterPro" id="IPR010982">
    <property type="entry name" value="Lambda_DNA-bd_dom_sf"/>
</dbReference>
<dbReference type="GO" id="GO:0003677">
    <property type="term" value="F:DNA binding"/>
    <property type="evidence" value="ECO:0007669"/>
    <property type="project" value="InterPro"/>
</dbReference>
<dbReference type="SMART" id="SM00530">
    <property type="entry name" value="HTH_XRE"/>
    <property type="match status" value="1"/>
</dbReference>
<sequence length="266" mass="28910">MSGQLPEHVAAARRLGEALRGLQQVSGRTLRDLETQVRISDSSLSRYFRGTTVPPWAVVRDVCRALGADPGEYRALWEAADRCRPHEPAGAAPPPSPQEPAPTWWCRLRGRLSGRWAFAAAGTAVGLAAGLLLMLLNLESSPAALPAQGAAGVKGTGTGYGNAGLLVHNVEEECQKPRTPTCALHLAWDPYRPYVTANSAERVWHHDLLHARCRIADGVTVTDENEKHSSIWIQVTRKGQHLWLPGIRVDPNSLNQLSAVLPRCPV</sequence>
<dbReference type="CDD" id="cd00093">
    <property type="entry name" value="HTH_XRE"/>
    <property type="match status" value="1"/>
</dbReference>
<evidence type="ECO:0000259" key="2">
    <source>
        <dbReference type="SMART" id="SM00530"/>
    </source>
</evidence>
<dbReference type="Proteomes" id="UP000646776">
    <property type="component" value="Unassembled WGS sequence"/>
</dbReference>
<evidence type="ECO:0000313" key="4">
    <source>
        <dbReference type="Proteomes" id="UP000646776"/>
    </source>
</evidence>
<keyword evidence="1" id="KW-1133">Transmembrane helix</keyword>
<evidence type="ECO:0000256" key="1">
    <source>
        <dbReference type="SAM" id="Phobius"/>
    </source>
</evidence>
<dbReference type="RefSeq" id="WP_189716292.1">
    <property type="nucleotide sequence ID" value="NZ_BMSA01000025.1"/>
</dbReference>
<feature type="domain" description="HTH cro/C1-type" evidence="2">
    <location>
        <begin position="14"/>
        <end position="73"/>
    </location>
</feature>
<accession>A0A918LZT0</accession>
<dbReference type="EMBL" id="BMSA01000025">
    <property type="protein sequence ID" value="GGT80062.1"/>
    <property type="molecule type" value="Genomic_DNA"/>
</dbReference>
<dbReference type="InterPro" id="IPR001387">
    <property type="entry name" value="Cro/C1-type_HTH"/>
</dbReference>
<name>A0A918LZT0_9ACTN</name>
<dbReference type="SUPFAM" id="SSF47413">
    <property type="entry name" value="lambda repressor-like DNA-binding domains"/>
    <property type="match status" value="1"/>
</dbReference>
<keyword evidence="4" id="KW-1185">Reference proteome</keyword>
<reference evidence="3" key="2">
    <citation type="submission" date="2020-09" db="EMBL/GenBank/DDBJ databases">
        <authorList>
            <person name="Sun Q."/>
            <person name="Ohkuma M."/>
        </authorList>
    </citation>
    <scope>NUCLEOTIDE SEQUENCE</scope>
    <source>
        <strain evidence="3">JCM 4125</strain>
    </source>
</reference>
<evidence type="ECO:0000313" key="3">
    <source>
        <dbReference type="EMBL" id="GGT80062.1"/>
    </source>
</evidence>
<dbReference type="Pfam" id="PF13560">
    <property type="entry name" value="HTH_31"/>
    <property type="match status" value="1"/>
</dbReference>
<feature type="transmembrane region" description="Helical" evidence="1">
    <location>
        <begin position="116"/>
        <end position="136"/>
    </location>
</feature>
<keyword evidence="1" id="KW-0472">Membrane</keyword>
<protein>
    <recommendedName>
        <fullName evidence="2">HTH cro/C1-type domain-containing protein</fullName>
    </recommendedName>
</protein>